<dbReference type="Pfam" id="PF00702">
    <property type="entry name" value="Hydrolase"/>
    <property type="match status" value="1"/>
</dbReference>
<dbReference type="Pfam" id="PF00403">
    <property type="entry name" value="HMA"/>
    <property type="match status" value="1"/>
</dbReference>
<evidence type="ECO:0000259" key="16">
    <source>
        <dbReference type="PROSITE" id="PS50846"/>
    </source>
</evidence>
<keyword evidence="6 15" id="KW-0812">Transmembrane</keyword>
<dbReference type="InterPro" id="IPR036163">
    <property type="entry name" value="HMA_dom_sf"/>
</dbReference>
<evidence type="ECO:0000256" key="12">
    <source>
        <dbReference type="ARBA" id="ARBA00022989"/>
    </source>
</evidence>
<dbReference type="NCBIfam" id="TIGR01494">
    <property type="entry name" value="ATPase_P-type"/>
    <property type="match status" value="1"/>
</dbReference>
<keyword evidence="10" id="KW-0460">Magnesium</keyword>
<dbReference type="GO" id="GO:0005507">
    <property type="term" value="F:copper ion binding"/>
    <property type="evidence" value="ECO:0007669"/>
    <property type="project" value="TreeGrafter"/>
</dbReference>
<dbReference type="InterPro" id="IPR023298">
    <property type="entry name" value="ATPase_P-typ_TM_dom_sf"/>
</dbReference>
<feature type="transmembrane region" description="Helical" evidence="15">
    <location>
        <begin position="398"/>
        <end position="429"/>
    </location>
</feature>
<dbReference type="PROSITE" id="PS50846">
    <property type="entry name" value="HMA_2"/>
    <property type="match status" value="1"/>
</dbReference>
<evidence type="ECO:0000256" key="7">
    <source>
        <dbReference type="ARBA" id="ARBA00022723"/>
    </source>
</evidence>
<dbReference type="CDD" id="cd00371">
    <property type="entry name" value="HMA"/>
    <property type="match status" value="1"/>
</dbReference>
<dbReference type="NCBIfam" id="TIGR01525">
    <property type="entry name" value="ATPase-IB_hvy"/>
    <property type="match status" value="1"/>
</dbReference>
<dbReference type="Pfam" id="PF00122">
    <property type="entry name" value="E1-E2_ATPase"/>
    <property type="match status" value="1"/>
</dbReference>
<gene>
    <name evidence="17" type="primary">cadA</name>
    <name evidence="17" type="ORF">HQ497_09690</name>
</gene>
<dbReference type="GO" id="GO:0043682">
    <property type="term" value="F:P-type divalent copper transporter activity"/>
    <property type="evidence" value="ECO:0007669"/>
    <property type="project" value="TreeGrafter"/>
</dbReference>
<keyword evidence="5" id="KW-0597">Phosphoprotein</keyword>
<feature type="transmembrane region" description="Helical" evidence="15">
    <location>
        <begin position="196"/>
        <end position="213"/>
    </location>
</feature>
<evidence type="ECO:0000256" key="11">
    <source>
        <dbReference type="ARBA" id="ARBA00022967"/>
    </source>
</evidence>
<dbReference type="SUPFAM" id="SSF55008">
    <property type="entry name" value="HMA, heavy metal-associated domain"/>
    <property type="match status" value="1"/>
</dbReference>
<dbReference type="PANTHER" id="PTHR43520">
    <property type="entry name" value="ATP7, ISOFORM B"/>
    <property type="match status" value="1"/>
</dbReference>
<keyword evidence="9 15" id="KW-0067">ATP-binding</keyword>
<feature type="transmembrane region" description="Helical" evidence="15">
    <location>
        <begin position="157"/>
        <end position="175"/>
    </location>
</feature>
<evidence type="ECO:0000256" key="6">
    <source>
        <dbReference type="ARBA" id="ARBA00022692"/>
    </source>
</evidence>
<dbReference type="InterPro" id="IPR018303">
    <property type="entry name" value="ATPase_P-typ_P_site"/>
</dbReference>
<evidence type="ECO:0000256" key="5">
    <source>
        <dbReference type="ARBA" id="ARBA00022553"/>
    </source>
</evidence>
<evidence type="ECO:0000313" key="17">
    <source>
        <dbReference type="EMBL" id="NQV65625.1"/>
    </source>
</evidence>
<keyword evidence="4 15" id="KW-1003">Cell membrane</keyword>
<keyword evidence="7 15" id="KW-0479">Metal-binding</keyword>
<organism evidence="17 18">
    <name type="scientific">SAR86 cluster bacterium</name>
    <dbReference type="NCBI Taxonomy" id="2030880"/>
    <lineage>
        <taxon>Bacteria</taxon>
        <taxon>Pseudomonadati</taxon>
        <taxon>Pseudomonadota</taxon>
        <taxon>Gammaproteobacteria</taxon>
        <taxon>SAR86 cluster</taxon>
    </lineage>
</organism>
<evidence type="ECO:0000256" key="3">
    <source>
        <dbReference type="ARBA" id="ARBA00022448"/>
    </source>
</evidence>
<dbReference type="InterPro" id="IPR008250">
    <property type="entry name" value="ATPase_P-typ_transduc_dom_A_sf"/>
</dbReference>
<feature type="transmembrane region" description="Helical" evidence="15">
    <location>
        <begin position="219"/>
        <end position="236"/>
    </location>
</feature>
<comment type="similarity">
    <text evidence="2 15">Belongs to the cation transport ATPase (P-type) (TC 3.A.3) family. Type IB subfamily.</text>
</comment>
<keyword evidence="3" id="KW-0813">Transport</keyword>
<evidence type="ECO:0000256" key="1">
    <source>
        <dbReference type="ARBA" id="ARBA00004651"/>
    </source>
</evidence>
<dbReference type="InterPro" id="IPR027256">
    <property type="entry name" value="P-typ_ATPase_IB"/>
</dbReference>
<feature type="transmembrane region" description="Helical" evidence="15">
    <location>
        <begin position="694"/>
        <end position="711"/>
    </location>
</feature>
<dbReference type="PROSITE" id="PS00154">
    <property type="entry name" value="ATPASE_E1_E2"/>
    <property type="match status" value="1"/>
</dbReference>
<dbReference type="AlphaFoldDB" id="A0A973A8X6"/>
<evidence type="ECO:0000256" key="10">
    <source>
        <dbReference type="ARBA" id="ARBA00022842"/>
    </source>
</evidence>
<feature type="transmembrane region" description="Helical" evidence="15">
    <location>
        <begin position="125"/>
        <end position="145"/>
    </location>
</feature>
<protein>
    <submittedName>
        <fullName evidence="17">Cadmium-translocating P-type ATPase</fullName>
    </submittedName>
</protein>
<dbReference type="InterPro" id="IPR001757">
    <property type="entry name" value="P_typ_ATPase"/>
</dbReference>
<dbReference type="Gene3D" id="3.40.50.1000">
    <property type="entry name" value="HAD superfamily/HAD-like"/>
    <property type="match status" value="1"/>
</dbReference>
<dbReference type="SUPFAM" id="SSF56784">
    <property type="entry name" value="HAD-like"/>
    <property type="match status" value="1"/>
</dbReference>
<reference evidence="17" key="1">
    <citation type="submission" date="2020-05" db="EMBL/GenBank/DDBJ databases">
        <title>Sulfur intermediates as new biogeochemical hubs in an aquatic model microbial ecosystem.</title>
        <authorList>
            <person name="Vigneron A."/>
        </authorList>
    </citation>
    <scope>NUCLEOTIDE SEQUENCE</scope>
    <source>
        <strain evidence="17">Bin.250</strain>
    </source>
</reference>
<dbReference type="GO" id="GO:0005524">
    <property type="term" value="F:ATP binding"/>
    <property type="evidence" value="ECO:0007669"/>
    <property type="project" value="UniProtKB-UniRule"/>
</dbReference>
<dbReference type="NCBIfam" id="TIGR01512">
    <property type="entry name" value="ATPase-IB2_Cd"/>
    <property type="match status" value="1"/>
</dbReference>
<evidence type="ECO:0000256" key="4">
    <source>
        <dbReference type="ARBA" id="ARBA00022475"/>
    </source>
</evidence>
<evidence type="ECO:0000256" key="8">
    <source>
        <dbReference type="ARBA" id="ARBA00022741"/>
    </source>
</evidence>
<dbReference type="GO" id="GO:0016887">
    <property type="term" value="F:ATP hydrolysis activity"/>
    <property type="evidence" value="ECO:0007669"/>
    <property type="project" value="InterPro"/>
</dbReference>
<dbReference type="SUPFAM" id="SSF81653">
    <property type="entry name" value="Calcium ATPase, transduction domain A"/>
    <property type="match status" value="1"/>
</dbReference>
<comment type="subcellular location">
    <subcellularLocation>
        <location evidence="1">Cell membrane</location>
        <topology evidence="1">Multi-pass membrane protein</topology>
    </subcellularLocation>
</comment>
<evidence type="ECO:0000256" key="15">
    <source>
        <dbReference type="RuleBase" id="RU362081"/>
    </source>
</evidence>
<keyword evidence="11" id="KW-1278">Translocase</keyword>
<dbReference type="InterPro" id="IPR006121">
    <property type="entry name" value="HMA_dom"/>
</dbReference>
<keyword evidence="14 15" id="KW-0472">Membrane</keyword>
<dbReference type="PANTHER" id="PTHR43520:SF5">
    <property type="entry name" value="CATION-TRANSPORTING P-TYPE ATPASE-RELATED"/>
    <property type="match status" value="1"/>
</dbReference>
<dbReference type="NCBIfam" id="TIGR01511">
    <property type="entry name" value="ATPase-IB1_Cu"/>
    <property type="match status" value="1"/>
</dbReference>
<feature type="transmembrane region" description="Helical" evidence="15">
    <location>
        <begin position="371"/>
        <end position="392"/>
    </location>
</feature>
<accession>A0A973A8X6</accession>
<dbReference type="PRINTS" id="PR00119">
    <property type="entry name" value="CATATPASE"/>
</dbReference>
<dbReference type="InterPro" id="IPR059000">
    <property type="entry name" value="ATPase_P-type_domA"/>
</dbReference>
<comment type="caution">
    <text evidence="17">The sequence shown here is derived from an EMBL/GenBank/DDBJ whole genome shotgun (WGS) entry which is preliminary data.</text>
</comment>
<dbReference type="EMBL" id="JABMOJ010000360">
    <property type="protein sequence ID" value="NQV65625.1"/>
    <property type="molecule type" value="Genomic_DNA"/>
</dbReference>
<evidence type="ECO:0000256" key="9">
    <source>
        <dbReference type="ARBA" id="ARBA00022840"/>
    </source>
</evidence>
<feature type="domain" description="HMA" evidence="16">
    <location>
        <begin position="39"/>
        <end position="103"/>
    </location>
</feature>
<keyword evidence="12 15" id="KW-1133">Transmembrane helix</keyword>
<evidence type="ECO:0000256" key="14">
    <source>
        <dbReference type="ARBA" id="ARBA00023136"/>
    </source>
</evidence>
<dbReference type="GO" id="GO:0005886">
    <property type="term" value="C:plasma membrane"/>
    <property type="evidence" value="ECO:0007669"/>
    <property type="project" value="UniProtKB-SubCell"/>
</dbReference>
<dbReference type="SUPFAM" id="SSF81665">
    <property type="entry name" value="Calcium ATPase, transmembrane domain M"/>
    <property type="match status" value="1"/>
</dbReference>
<dbReference type="InterPro" id="IPR023214">
    <property type="entry name" value="HAD_sf"/>
</dbReference>
<dbReference type="GO" id="GO:0055070">
    <property type="term" value="P:copper ion homeostasis"/>
    <property type="evidence" value="ECO:0007669"/>
    <property type="project" value="TreeGrafter"/>
</dbReference>
<evidence type="ECO:0000313" key="18">
    <source>
        <dbReference type="Proteomes" id="UP000754644"/>
    </source>
</evidence>
<keyword evidence="8 15" id="KW-0547">Nucleotide-binding</keyword>
<dbReference type="InterPro" id="IPR036412">
    <property type="entry name" value="HAD-like_sf"/>
</dbReference>
<dbReference type="Gene3D" id="3.30.70.100">
    <property type="match status" value="1"/>
</dbReference>
<evidence type="ECO:0000256" key="13">
    <source>
        <dbReference type="ARBA" id="ARBA00023065"/>
    </source>
</evidence>
<keyword evidence="13" id="KW-0406">Ion transport</keyword>
<dbReference type="Gene3D" id="2.70.150.10">
    <property type="entry name" value="Calcium-transporting ATPase, cytoplasmic transduction domain A"/>
    <property type="match status" value="1"/>
</dbReference>
<sequence>MIHVAENPMTTTRQPLPDPNLAARRLDFAESISSRNASTQLSVRVPDIRCAACSLAIERLLSGMPDVTRVATNLADKRVVVDFTAGDAFDFVDAIEGLGYTVLPDRLNLAQAALQQERKSMLARLGVAGIGMMQVMMFALASYLAGSGGIEPAYEGLMRWASLAVATPIALYSAMPFHQGALRDLRNRHLGMDIPISLAILAAYGLSLVNTILHADVVYFDSVCMFAFLLLIGRYVELGSRQKYQLSQNLNDHLLPAAVQLLVAGEPGPYVSVKAVPVGARVKIGADQVIPVDGIVVGGQASVNEAAFTGESVPVSKVVSSLVLAGSRLVDGELQIECTTAYEDFVLTRISVLFRESSLYKPRFSLLADQIAGYFVGFILLVTMASALFWLSAGSDQWFSIALAVLVVSCPCALSLATPVAYTVAIAALRNYGVVIRNGGFLERLAAIDGIVFDKTGTLTTGALQLGAVELLVPGMNRNQAVDIAAALERGTLHPIAKAFVGGASLVAENIHVSAGEGVSGHVDGQYYRLGKPNFAAGRPMPPPPAAGMWILLAAEAPLAWLQLIDEPRPDAVDVVAGLLKQGYSVGLLSGDAAAEGRRIAVLLGITDITTDVAPAAKVADVQRRQALGARLLMVGDGINDAAAMASAHTSIAISPADVVVQEAADATLLTNSLSSLPVLLRFSKQVRRIIRQNVGWAIAYNLCVIPLAVAGLLQPWMAALGMSLSSLLVVFNANRLREVRGSWK</sequence>
<evidence type="ECO:0000256" key="2">
    <source>
        <dbReference type="ARBA" id="ARBA00006024"/>
    </source>
</evidence>
<proteinExistence type="inferred from homology"/>
<dbReference type="InterPro" id="IPR023299">
    <property type="entry name" value="ATPase_P-typ_cyto_dom_N"/>
</dbReference>
<dbReference type="Gene3D" id="3.40.1110.10">
    <property type="entry name" value="Calcium-transporting ATPase, cytoplasmic domain N"/>
    <property type="match status" value="1"/>
</dbReference>
<dbReference type="Proteomes" id="UP000754644">
    <property type="component" value="Unassembled WGS sequence"/>
</dbReference>
<name>A0A973A8X6_9GAMM</name>